<feature type="compositionally biased region" description="Basic and acidic residues" evidence="1">
    <location>
        <begin position="7"/>
        <end position="34"/>
    </location>
</feature>
<dbReference type="EMBL" id="UINC01017563">
    <property type="protein sequence ID" value="SVA72960.1"/>
    <property type="molecule type" value="Genomic_DNA"/>
</dbReference>
<accession>A0A381Y7S8</accession>
<protein>
    <submittedName>
        <fullName evidence="2">Uncharacterized protein</fullName>
    </submittedName>
</protein>
<gene>
    <name evidence="2" type="ORF">METZ01_LOCUS125814</name>
</gene>
<organism evidence="2">
    <name type="scientific">marine metagenome</name>
    <dbReference type="NCBI Taxonomy" id="408172"/>
    <lineage>
        <taxon>unclassified sequences</taxon>
        <taxon>metagenomes</taxon>
        <taxon>ecological metagenomes</taxon>
    </lineage>
</organism>
<name>A0A381Y7S8_9ZZZZ</name>
<dbReference type="AlphaFoldDB" id="A0A381Y7S8"/>
<sequence>MIKGCRFKPERAAENKPIEPDMDHTSVGRKMNEL</sequence>
<proteinExistence type="predicted"/>
<evidence type="ECO:0000256" key="1">
    <source>
        <dbReference type="SAM" id="MobiDB-lite"/>
    </source>
</evidence>
<reference evidence="2" key="1">
    <citation type="submission" date="2018-05" db="EMBL/GenBank/DDBJ databases">
        <authorList>
            <person name="Lanie J.A."/>
            <person name="Ng W.-L."/>
            <person name="Kazmierczak K.M."/>
            <person name="Andrzejewski T.M."/>
            <person name="Davidsen T.M."/>
            <person name="Wayne K.J."/>
            <person name="Tettelin H."/>
            <person name="Glass J.I."/>
            <person name="Rusch D."/>
            <person name="Podicherti R."/>
            <person name="Tsui H.-C.T."/>
            <person name="Winkler M.E."/>
        </authorList>
    </citation>
    <scope>NUCLEOTIDE SEQUENCE</scope>
</reference>
<evidence type="ECO:0000313" key="2">
    <source>
        <dbReference type="EMBL" id="SVA72960.1"/>
    </source>
</evidence>
<feature type="region of interest" description="Disordered" evidence="1">
    <location>
        <begin position="1"/>
        <end position="34"/>
    </location>
</feature>